<protein>
    <recommendedName>
        <fullName evidence="4">DUF202 domain-containing protein</fullName>
    </recommendedName>
</protein>
<evidence type="ECO:0008006" key="4">
    <source>
        <dbReference type="Google" id="ProtNLM"/>
    </source>
</evidence>
<dbReference type="Proteomes" id="UP000824201">
    <property type="component" value="Unassembled WGS sequence"/>
</dbReference>
<feature type="transmembrane region" description="Helical" evidence="1">
    <location>
        <begin position="55"/>
        <end position="75"/>
    </location>
</feature>
<keyword evidence="1" id="KW-0472">Membrane</keyword>
<evidence type="ECO:0000313" key="2">
    <source>
        <dbReference type="EMBL" id="HIR89220.1"/>
    </source>
</evidence>
<keyword evidence="1" id="KW-0812">Transmembrane</keyword>
<organism evidence="2 3">
    <name type="scientific">Candidatus Fimimorpha faecalis</name>
    <dbReference type="NCBI Taxonomy" id="2840824"/>
    <lineage>
        <taxon>Bacteria</taxon>
        <taxon>Bacillati</taxon>
        <taxon>Bacillota</taxon>
        <taxon>Clostridia</taxon>
        <taxon>Eubacteriales</taxon>
        <taxon>Candidatus Fimimorpha</taxon>
    </lineage>
</organism>
<reference evidence="2" key="2">
    <citation type="journal article" date="2021" name="PeerJ">
        <title>Extensive microbial diversity within the chicken gut microbiome revealed by metagenomics and culture.</title>
        <authorList>
            <person name="Gilroy R."/>
            <person name="Ravi A."/>
            <person name="Getino M."/>
            <person name="Pursley I."/>
            <person name="Horton D.L."/>
            <person name="Alikhan N.F."/>
            <person name="Baker D."/>
            <person name="Gharbi K."/>
            <person name="Hall N."/>
            <person name="Watson M."/>
            <person name="Adriaenssens E.M."/>
            <person name="Foster-Nyarko E."/>
            <person name="Jarju S."/>
            <person name="Secka A."/>
            <person name="Antonio M."/>
            <person name="Oren A."/>
            <person name="Chaudhuri R.R."/>
            <person name="La Ragione R."/>
            <person name="Hildebrand F."/>
            <person name="Pallen M.J."/>
        </authorList>
    </citation>
    <scope>NUCLEOTIDE SEQUENCE</scope>
    <source>
        <strain evidence="2">ChiW13-3771</strain>
    </source>
</reference>
<dbReference type="AlphaFoldDB" id="A0A9D1JDV6"/>
<keyword evidence="1" id="KW-1133">Transmembrane helix</keyword>
<reference evidence="2" key="1">
    <citation type="submission" date="2020-10" db="EMBL/GenBank/DDBJ databases">
        <authorList>
            <person name="Gilroy R."/>
        </authorList>
    </citation>
    <scope>NUCLEOTIDE SEQUENCE</scope>
    <source>
        <strain evidence="2">ChiW13-3771</strain>
    </source>
</reference>
<name>A0A9D1JDV6_9FIRM</name>
<sequence length="105" mass="11085">MKKQTSSKQTNALILEAKLQTDALQRLGVWLRAAASLAVIGLLIAWWGFQMGAGLAAGILGVILTVVAGAAAFIIRQGRENGKKNVQRILKAAGIDYKNGVAIDV</sequence>
<evidence type="ECO:0000256" key="1">
    <source>
        <dbReference type="SAM" id="Phobius"/>
    </source>
</evidence>
<gene>
    <name evidence="2" type="ORF">IAC96_09740</name>
</gene>
<feature type="transmembrane region" description="Helical" evidence="1">
    <location>
        <begin position="29"/>
        <end position="49"/>
    </location>
</feature>
<proteinExistence type="predicted"/>
<dbReference type="EMBL" id="DVHN01000125">
    <property type="protein sequence ID" value="HIR89220.1"/>
    <property type="molecule type" value="Genomic_DNA"/>
</dbReference>
<comment type="caution">
    <text evidence="2">The sequence shown here is derived from an EMBL/GenBank/DDBJ whole genome shotgun (WGS) entry which is preliminary data.</text>
</comment>
<accession>A0A9D1JDV6</accession>
<evidence type="ECO:0000313" key="3">
    <source>
        <dbReference type="Proteomes" id="UP000824201"/>
    </source>
</evidence>